<accession>A0ABU7C0M0</accession>
<keyword evidence="2" id="KW-1185">Reference proteome</keyword>
<proteinExistence type="predicted"/>
<dbReference type="EMBL" id="JAHUTI010071007">
    <property type="protein sequence ID" value="MED6255420.1"/>
    <property type="molecule type" value="Genomic_DNA"/>
</dbReference>
<reference evidence="1 2" key="1">
    <citation type="submission" date="2021-07" db="EMBL/GenBank/DDBJ databases">
        <authorList>
            <person name="Palmer J.M."/>
        </authorList>
    </citation>
    <scope>NUCLEOTIDE SEQUENCE [LARGE SCALE GENOMIC DNA]</scope>
    <source>
        <strain evidence="1 2">AT_MEX2019</strain>
        <tissue evidence="1">Muscle</tissue>
    </source>
</reference>
<sequence>MLSPWLGPNTGHISNTDSLSLEDTLPLSSQSSNPALSSSHFEPLDESIVQREGIKKILVLHCGQILKELISHFCDPSVTQEDLCIQVVLPDGRREKVVDDGEVLRDGLSEFWQDVYEQCTMGNNIKVPYLRHDFGQQQWESIG</sequence>
<comment type="caution">
    <text evidence="1">The sequence shown here is derived from an EMBL/GenBank/DDBJ whole genome shotgun (WGS) entry which is preliminary data.</text>
</comment>
<dbReference type="Proteomes" id="UP001345963">
    <property type="component" value="Unassembled WGS sequence"/>
</dbReference>
<protein>
    <submittedName>
        <fullName evidence="1">Uncharacterized protein</fullName>
    </submittedName>
</protein>
<gene>
    <name evidence="1" type="ORF">ATANTOWER_009483</name>
</gene>
<organism evidence="1 2">
    <name type="scientific">Ataeniobius toweri</name>
    <dbReference type="NCBI Taxonomy" id="208326"/>
    <lineage>
        <taxon>Eukaryota</taxon>
        <taxon>Metazoa</taxon>
        <taxon>Chordata</taxon>
        <taxon>Craniata</taxon>
        <taxon>Vertebrata</taxon>
        <taxon>Euteleostomi</taxon>
        <taxon>Actinopterygii</taxon>
        <taxon>Neopterygii</taxon>
        <taxon>Teleostei</taxon>
        <taxon>Neoteleostei</taxon>
        <taxon>Acanthomorphata</taxon>
        <taxon>Ovalentaria</taxon>
        <taxon>Atherinomorphae</taxon>
        <taxon>Cyprinodontiformes</taxon>
        <taxon>Goodeidae</taxon>
        <taxon>Ataeniobius</taxon>
    </lineage>
</organism>
<evidence type="ECO:0000313" key="1">
    <source>
        <dbReference type="EMBL" id="MED6255420.1"/>
    </source>
</evidence>
<name>A0ABU7C0M0_9TELE</name>
<evidence type="ECO:0000313" key="2">
    <source>
        <dbReference type="Proteomes" id="UP001345963"/>
    </source>
</evidence>